<dbReference type="SUPFAM" id="SSF48452">
    <property type="entry name" value="TPR-like"/>
    <property type="match status" value="1"/>
</dbReference>
<organism evidence="1 2">
    <name type="scientific">Yersinia mollaretii</name>
    <dbReference type="NCBI Taxonomy" id="33060"/>
    <lineage>
        <taxon>Bacteria</taxon>
        <taxon>Pseudomonadati</taxon>
        <taxon>Pseudomonadota</taxon>
        <taxon>Gammaproteobacteria</taxon>
        <taxon>Enterobacterales</taxon>
        <taxon>Yersiniaceae</taxon>
        <taxon>Yersinia</taxon>
    </lineage>
</organism>
<comment type="caution">
    <text evidence="1">The sequence shown here is derived from an EMBL/GenBank/DDBJ whole genome shotgun (WGS) entry which is preliminary data.</text>
</comment>
<dbReference type="EMBL" id="CQBM01000004">
    <property type="protein sequence ID" value="CNI11530.1"/>
    <property type="molecule type" value="Genomic_DNA"/>
</dbReference>
<dbReference type="AlphaFoldDB" id="A0AA36PJH3"/>
<evidence type="ECO:0000313" key="2">
    <source>
        <dbReference type="Proteomes" id="UP000040841"/>
    </source>
</evidence>
<gene>
    <name evidence="1" type="ORF">ERS008502_02300</name>
</gene>
<dbReference type="Proteomes" id="UP000040841">
    <property type="component" value="Unassembled WGS sequence"/>
</dbReference>
<accession>A0AA36PJH3</accession>
<sequence>MIAPKPKSAELIELLTPSLIEGENFLSEFEARRVIACAKQLPDRYQGICIEGLVRIICGDIEEGSSLCERSLLLAPHESVTWTNYALALANKGLHSKQIEILKRAIEVIRNPVLISDILVIATFWVDVDLLNKVAPMFAAMEIKPNDSCEAALRNLDKIFNLGERAKDVEDVAKAVMKVAEKHNLPAISSQLGDDGYGMIAFSFTVDTDDINFISTLNDELYEEMIEHGLETSNCIGYFEPKGE</sequence>
<name>A0AA36PJH3_YERMO</name>
<proteinExistence type="predicted"/>
<dbReference type="InterPro" id="IPR011990">
    <property type="entry name" value="TPR-like_helical_dom_sf"/>
</dbReference>
<reference evidence="1 2" key="1">
    <citation type="submission" date="2015-03" db="EMBL/GenBank/DDBJ databases">
        <authorList>
            <consortium name="Pathogen Informatics"/>
            <person name="Murphy D."/>
        </authorList>
    </citation>
    <scope>NUCLEOTIDE SEQUENCE [LARGE SCALE GENOMIC DNA]</scope>
    <source>
        <strain evidence="1 2">FE82747</strain>
    </source>
</reference>
<protein>
    <submittedName>
        <fullName evidence="1">Uncharacterized protein</fullName>
    </submittedName>
</protein>
<dbReference type="RefSeq" id="WP_049678627.1">
    <property type="nucleotide sequence ID" value="NZ_CABMMJ010000004.1"/>
</dbReference>
<evidence type="ECO:0000313" key="1">
    <source>
        <dbReference type="EMBL" id="CNI11530.1"/>
    </source>
</evidence>